<proteinExistence type="predicted"/>
<dbReference type="Gene3D" id="1.20.1220.20">
    <property type="entry name" value="Uncharcterised protein PF01724"/>
    <property type="match status" value="1"/>
</dbReference>
<name>A0AAE3GXN9_9CYAN</name>
<evidence type="ECO:0000313" key="2">
    <source>
        <dbReference type="Proteomes" id="UP001204953"/>
    </source>
</evidence>
<dbReference type="Proteomes" id="UP001204953">
    <property type="component" value="Unassembled WGS sequence"/>
</dbReference>
<dbReference type="InterPro" id="IPR002636">
    <property type="entry name" value="DUF29"/>
</dbReference>
<dbReference type="AlphaFoldDB" id="A0AAE3GXN9"/>
<comment type="caution">
    <text evidence="1">The sequence shown here is derived from an EMBL/GenBank/DDBJ whole genome shotgun (WGS) entry which is preliminary data.</text>
</comment>
<sequence length="65" mass="7560">MELQREEIIELLQENPSMKPYLEEAIAKSYKQAIALVVQETPLSKQDLPKECPYTLEQIIDPQFP</sequence>
<keyword evidence="2" id="KW-1185">Reference proteome</keyword>
<dbReference type="Pfam" id="PF01724">
    <property type="entry name" value="DUF29"/>
    <property type="match status" value="1"/>
</dbReference>
<gene>
    <name evidence="1" type="ORF">NJ959_29635</name>
</gene>
<dbReference type="PANTHER" id="PTHR34235">
    <property type="entry name" value="SLR1203 PROTEIN-RELATED"/>
    <property type="match status" value="1"/>
</dbReference>
<protein>
    <submittedName>
        <fullName evidence="1">DUF29 domain-containing protein</fullName>
    </submittedName>
</protein>
<reference evidence="1" key="1">
    <citation type="submission" date="2022-06" db="EMBL/GenBank/DDBJ databases">
        <title>New cyanobacteria of genus Symplocastrum in benthos of Lake Baikal.</title>
        <authorList>
            <person name="Sorokovikova E."/>
            <person name="Tikhonova I."/>
            <person name="Krasnopeev A."/>
            <person name="Evseev P."/>
            <person name="Gladkikh A."/>
            <person name="Belykh O."/>
        </authorList>
    </citation>
    <scope>NUCLEOTIDE SEQUENCE</scope>
    <source>
        <strain evidence="1">BBK-W-15</strain>
    </source>
</reference>
<evidence type="ECO:0000313" key="1">
    <source>
        <dbReference type="EMBL" id="MCP2732596.1"/>
    </source>
</evidence>
<dbReference type="EMBL" id="JAMZMM010000678">
    <property type="protein sequence ID" value="MCP2732596.1"/>
    <property type="molecule type" value="Genomic_DNA"/>
</dbReference>
<accession>A0AAE3GXN9</accession>
<organism evidence="1 2">
    <name type="scientific">Limnofasciculus baicalensis BBK-W-15</name>
    <dbReference type="NCBI Taxonomy" id="2699891"/>
    <lineage>
        <taxon>Bacteria</taxon>
        <taxon>Bacillati</taxon>
        <taxon>Cyanobacteriota</taxon>
        <taxon>Cyanophyceae</taxon>
        <taxon>Coleofasciculales</taxon>
        <taxon>Coleofasciculaceae</taxon>
        <taxon>Limnofasciculus</taxon>
        <taxon>Limnofasciculus baicalensis</taxon>
    </lineage>
</organism>